<gene>
    <name evidence="2" type="ORF">IPH26_14870</name>
</gene>
<accession>A0A9D7EAN7</accession>
<feature type="transmembrane region" description="Helical" evidence="1">
    <location>
        <begin position="103"/>
        <end position="125"/>
    </location>
</feature>
<feature type="transmembrane region" description="Helical" evidence="1">
    <location>
        <begin position="74"/>
        <end position="91"/>
    </location>
</feature>
<name>A0A9D7EAN7_9PROT</name>
<feature type="transmembrane region" description="Helical" evidence="1">
    <location>
        <begin position="163"/>
        <end position="182"/>
    </location>
</feature>
<feature type="transmembrane region" description="Helical" evidence="1">
    <location>
        <begin position="237"/>
        <end position="258"/>
    </location>
</feature>
<evidence type="ECO:0000313" key="3">
    <source>
        <dbReference type="Proteomes" id="UP000807785"/>
    </source>
</evidence>
<keyword evidence="1" id="KW-0472">Membrane</keyword>
<feature type="transmembrane region" description="Helical" evidence="1">
    <location>
        <begin position="202"/>
        <end position="225"/>
    </location>
</feature>
<protein>
    <submittedName>
        <fullName evidence="2">Uncharacterized protein</fullName>
    </submittedName>
</protein>
<sequence>MALAGVSAFLAGTVLLYHLLPFETVAHDAILLIGLVTIGIFVPDLFWQKVWRNASAGLTRTPAQGSWDRTITKFAGLTASLGFVGMLYWLFPEYTTKSPFYQHFWALLKVLVPVMLGLAIPYLYLVDRRMEQPEDNLWHLGKVVLFQWEGVDGRAVGQQLLGWLIKGFFLPLMFGYMCSDIVRLYQYDYGKLVSFRETWEFLYFFLFYMDVVFGTMGYVMSLRLIDTHIRSSEPTMLGWAVAVVCYEPFWSLIGRQYLQYGSSFSWRK</sequence>
<keyword evidence="1" id="KW-1133">Transmembrane helix</keyword>
<dbReference type="Proteomes" id="UP000807785">
    <property type="component" value="Unassembled WGS sequence"/>
</dbReference>
<reference evidence="2" key="1">
    <citation type="submission" date="2020-10" db="EMBL/GenBank/DDBJ databases">
        <title>Connecting structure to function with the recovery of over 1000 high-quality activated sludge metagenome-assembled genomes encoding full-length rRNA genes using long-read sequencing.</title>
        <authorList>
            <person name="Singleton C.M."/>
            <person name="Petriglieri F."/>
            <person name="Kristensen J.M."/>
            <person name="Kirkegaard R.H."/>
            <person name="Michaelsen T.Y."/>
            <person name="Andersen M.H."/>
            <person name="Karst S.M."/>
            <person name="Dueholm M.S."/>
            <person name="Nielsen P.H."/>
            <person name="Albertsen M."/>
        </authorList>
    </citation>
    <scope>NUCLEOTIDE SEQUENCE</scope>
    <source>
        <strain evidence="2">Bjer_18-Q3-R1-45_BAT3C.347</strain>
    </source>
</reference>
<dbReference type="AlphaFoldDB" id="A0A9D7EAN7"/>
<evidence type="ECO:0000313" key="2">
    <source>
        <dbReference type="EMBL" id="MBK6974162.1"/>
    </source>
</evidence>
<keyword evidence="1" id="KW-0812">Transmembrane</keyword>
<feature type="transmembrane region" description="Helical" evidence="1">
    <location>
        <begin position="26"/>
        <end position="47"/>
    </location>
</feature>
<dbReference type="EMBL" id="JADJEV010000004">
    <property type="protein sequence ID" value="MBK6974162.1"/>
    <property type="molecule type" value="Genomic_DNA"/>
</dbReference>
<comment type="caution">
    <text evidence="2">The sequence shown here is derived from an EMBL/GenBank/DDBJ whole genome shotgun (WGS) entry which is preliminary data.</text>
</comment>
<organism evidence="2 3">
    <name type="scientific">Candidatus Methylophosphatis roskildensis</name>
    <dbReference type="NCBI Taxonomy" id="2899263"/>
    <lineage>
        <taxon>Bacteria</taxon>
        <taxon>Pseudomonadati</taxon>
        <taxon>Pseudomonadota</taxon>
        <taxon>Betaproteobacteria</taxon>
        <taxon>Nitrosomonadales</taxon>
        <taxon>Sterolibacteriaceae</taxon>
        <taxon>Candidatus Methylophosphatis</taxon>
    </lineage>
</organism>
<proteinExistence type="predicted"/>
<evidence type="ECO:0000256" key="1">
    <source>
        <dbReference type="SAM" id="Phobius"/>
    </source>
</evidence>